<dbReference type="Gene3D" id="1.25.40.10">
    <property type="entry name" value="Tetratricopeptide repeat domain"/>
    <property type="match status" value="2"/>
</dbReference>
<dbReference type="PANTHER" id="PTHR47447">
    <property type="entry name" value="OS03G0856100 PROTEIN"/>
    <property type="match status" value="1"/>
</dbReference>
<dbReference type="PROSITE" id="PS51375">
    <property type="entry name" value="PPR"/>
    <property type="match status" value="2"/>
</dbReference>
<reference evidence="7" key="1">
    <citation type="journal article" date="2020" name="Stud. Mycol.">
        <title>101 Dothideomycetes genomes: a test case for predicting lifestyles and emergence of pathogens.</title>
        <authorList>
            <person name="Haridas S."/>
            <person name="Albert R."/>
            <person name="Binder M."/>
            <person name="Bloem J."/>
            <person name="Labutti K."/>
            <person name="Salamov A."/>
            <person name="Andreopoulos B."/>
            <person name="Baker S."/>
            <person name="Barry K."/>
            <person name="Bills G."/>
            <person name="Bluhm B."/>
            <person name="Cannon C."/>
            <person name="Castanera R."/>
            <person name="Culley D."/>
            <person name="Daum C."/>
            <person name="Ezra D."/>
            <person name="Gonzalez J."/>
            <person name="Henrissat B."/>
            <person name="Kuo A."/>
            <person name="Liang C."/>
            <person name="Lipzen A."/>
            <person name="Lutzoni F."/>
            <person name="Magnuson J."/>
            <person name="Mondo S."/>
            <person name="Nolan M."/>
            <person name="Ohm R."/>
            <person name="Pangilinan J."/>
            <person name="Park H.-J."/>
            <person name="Ramirez L."/>
            <person name="Alfaro M."/>
            <person name="Sun H."/>
            <person name="Tritt A."/>
            <person name="Yoshinaga Y."/>
            <person name="Zwiers L.-H."/>
            <person name="Turgeon B."/>
            <person name="Goodwin S."/>
            <person name="Spatafora J."/>
            <person name="Crous P."/>
            <person name="Grigoriev I."/>
        </authorList>
    </citation>
    <scope>NUCLEOTIDE SEQUENCE</scope>
    <source>
        <strain evidence="7">CBS 473.64</strain>
    </source>
</reference>
<evidence type="ECO:0000313" key="7">
    <source>
        <dbReference type="EMBL" id="KAF2635092.1"/>
    </source>
</evidence>
<evidence type="ECO:0000256" key="6">
    <source>
        <dbReference type="SAM" id="MobiDB-lite"/>
    </source>
</evidence>
<sequence length="949" mass="110349">MPRACVPNARFLAHADSPLLPFLAPRVFAEASFLRKTDGERTQKEKETETERGGGRGGKIVGCAGRFEGRPQGWSGAFRPGFTQGHAQSPLSVTSKEMLLSKPSGANVLRSAMDMRYADISSIARRQLRSYSTRPPDDSKLNVQSDISSKAKRTSRRQRKHTSSKEEAHKDSKHDIHIWKDTRVSRHVARRRKRGEVAKAPSEPHVKEVPIEARAQNRPPTHQLVFNIRRLRKLKIIIRRIRQYRRYNSKHDSDILQIDGRYRSLRRQHFNQVRLRSQTFDLAVSSGRLEDPRFRLRVFASLDRYVYPGLRRRTLDLWMRHDPQCPTWTSMLFNNDTPSTVEDHDEKQVLSNWMNFDENTRNSIWPYLLLYLLHRQPGHALRFMRVLVHQPGVERVDSDMLADAFEHLSRTHKRTIHQDRSWDRKSKIEESWNVVNFIPTFTHFIRNYCHSDTRHVCTQDLLYTIPDLAEIEDLKEVFNLVEEKGMFMLTHTLLHYANTFAKAGEIQCALRCLGSIRRRAKSESASGSIANMKRFRWTCALILRQSAKHGRDYHETTAIVSALVNLGIRLDTLLYNVIIHNSMDAGDYSTAFKVYNNLGDNGLRADKYTYSILLHGCTMTDDPHKFVDFAEYCAHIAKETRDPWLASDYLYYLYACRKLGDKEDRRQREESFDHISKVYGEFFSTNTLRLINPLISPVALSDESGPDASAPFKPMEPLPMALYLILQMEIQSVAASNTEVWSLYLRFRQLVRSDTHPALNKLAGNPVIWNAFLLAFSRNKQFQWASQLVKDMTDHNPQPNVYTWNIFMQGFFKAEQTQVAERVYDIMRARGVDPDRFTYRTLLRGYVRSHHVEKIGEAMEFVDNEEQMDPALVQALGRIHDRERLMTVLERSQARKDEKMRVMHEKYAERQKRRWQKPFQTEEEVEAPVFGSAFKGLEGFGKGKRGKKT</sequence>
<dbReference type="Pfam" id="PF01535">
    <property type="entry name" value="PPR"/>
    <property type="match status" value="1"/>
</dbReference>
<evidence type="ECO:0000256" key="4">
    <source>
        <dbReference type="ARBA" id="ARBA00044511"/>
    </source>
</evidence>
<organism evidence="7 8">
    <name type="scientific">Massarina eburnea CBS 473.64</name>
    <dbReference type="NCBI Taxonomy" id="1395130"/>
    <lineage>
        <taxon>Eukaryota</taxon>
        <taxon>Fungi</taxon>
        <taxon>Dikarya</taxon>
        <taxon>Ascomycota</taxon>
        <taxon>Pezizomycotina</taxon>
        <taxon>Dothideomycetes</taxon>
        <taxon>Pleosporomycetidae</taxon>
        <taxon>Pleosporales</taxon>
        <taxon>Massarineae</taxon>
        <taxon>Massarinaceae</taxon>
        <taxon>Massarina</taxon>
    </lineage>
</organism>
<feature type="repeat" description="PPR" evidence="5">
    <location>
        <begin position="800"/>
        <end position="834"/>
    </location>
</feature>
<keyword evidence="8" id="KW-1185">Reference proteome</keyword>
<dbReference type="PANTHER" id="PTHR47447:SF17">
    <property type="entry name" value="OS12G0638900 PROTEIN"/>
    <property type="match status" value="1"/>
</dbReference>
<dbReference type="NCBIfam" id="TIGR00756">
    <property type="entry name" value="PPR"/>
    <property type="match status" value="1"/>
</dbReference>
<gene>
    <name evidence="7" type="ORF">P280DRAFT_474009</name>
</gene>
<evidence type="ECO:0000256" key="3">
    <source>
        <dbReference type="ARBA" id="ARBA00044493"/>
    </source>
</evidence>
<feature type="repeat" description="PPR" evidence="5">
    <location>
        <begin position="765"/>
        <end position="799"/>
    </location>
</feature>
<dbReference type="Proteomes" id="UP000799753">
    <property type="component" value="Unassembled WGS sequence"/>
</dbReference>
<comment type="similarity">
    <text evidence="1">Belongs to the CCM1 family.</text>
</comment>
<accession>A0A6A6RIN1</accession>
<evidence type="ECO:0008006" key="9">
    <source>
        <dbReference type="Google" id="ProtNLM"/>
    </source>
</evidence>
<comment type="subunit">
    <text evidence="4">Binds to mitochondrial small subunit 15S rRNA.</text>
</comment>
<name>A0A6A6RIN1_9PLEO</name>
<feature type="compositionally biased region" description="Basic residues" evidence="6">
    <location>
        <begin position="150"/>
        <end position="162"/>
    </location>
</feature>
<evidence type="ECO:0000256" key="5">
    <source>
        <dbReference type="PROSITE-ProRule" id="PRU00708"/>
    </source>
</evidence>
<dbReference type="InterPro" id="IPR011990">
    <property type="entry name" value="TPR-like_helical_dom_sf"/>
</dbReference>
<comment type="function">
    <text evidence="3">Regulates mitochondrial small subunit maturation by controlling 15S rRNA 5'-end processing. Localizes to the 5' precursor of the 15S rRNA in a position that is subsequently occupied by mS47 in the mature yeast mtSSU. Uses structure and sequence-specific RNA recognition, binding to a single-stranded region of the precursor and specifically recognizing bases -6 to -1. The exchange of Ccm1 for mS47 is coupled to the irreversible removal of precursor rRNA that is accompanied by conformational changes of the mitoribosomal proteins uS5m and mS26. These conformational changes signal completion of 5'-end rRNA processing through protection of the mature 5'-end of the 15S rRNA and stabilization of mS47. The removal of the 5' precursor together with the dissociation of Ccm1 may be catalyzed by the 5'-3' exoribonuclease Pet127. Involved in the specific removal of group I introns in mitochondrial encoded transcripts.</text>
</comment>
<keyword evidence="2" id="KW-0677">Repeat</keyword>
<feature type="region of interest" description="Disordered" evidence="6">
    <location>
        <begin position="38"/>
        <end position="58"/>
    </location>
</feature>
<dbReference type="EMBL" id="MU006810">
    <property type="protein sequence ID" value="KAF2635092.1"/>
    <property type="molecule type" value="Genomic_DNA"/>
</dbReference>
<dbReference type="OrthoDB" id="185373at2759"/>
<evidence type="ECO:0000313" key="8">
    <source>
        <dbReference type="Proteomes" id="UP000799753"/>
    </source>
</evidence>
<dbReference type="AlphaFoldDB" id="A0A6A6RIN1"/>
<dbReference type="Pfam" id="PF13041">
    <property type="entry name" value="PPR_2"/>
    <property type="match status" value="2"/>
</dbReference>
<feature type="region of interest" description="Disordered" evidence="6">
    <location>
        <begin position="128"/>
        <end position="178"/>
    </location>
</feature>
<feature type="compositionally biased region" description="Basic and acidic residues" evidence="6">
    <location>
        <begin position="163"/>
        <end position="178"/>
    </location>
</feature>
<proteinExistence type="inferred from homology"/>
<feature type="compositionally biased region" description="Basic and acidic residues" evidence="6">
    <location>
        <begin position="38"/>
        <end position="54"/>
    </location>
</feature>
<evidence type="ECO:0000256" key="2">
    <source>
        <dbReference type="ARBA" id="ARBA00022737"/>
    </source>
</evidence>
<evidence type="ECO:0000256" key="1">
    <source>
        <dbReference type="ARBA" id="ARBA00006192"/>
    </source>
</evidence>
<protein>
    <recommendedName>
        <fullName evidence="9">Pentacotripeptide-repeat region of PRORP domain-containing protein</fullName>
    </recommendedName>
</protein>
<dbReference type="InterPro" id="IPR002885">
    <property type="entry name" value="PPR_rpt"/>
</dbReference>